<dbReference type="InterPro" id="IPR012312">
    <property type="entry name" value="Hemerythrin-like"/>
</dbReference>
<name>A0A4R6EEL5_9RHOO</name>
<proteinExistence type="predicted"/>
<protein>
    <submittedName>
        <fullName evidence="3">Hemerythrin HHE cation binding domain-containing protein</fullName>
    </submittedName>
</protein>
<reference evidence="3 4" key="1">
    <citation type="submission" date="2019-03" db="EMBL/GenBank/DDBJ databases">
        <title>Genomic Encyclopedia of Type Strains, Phase IV (KMG-IV): sequencing the most valuable type-strain genomes for metagenomic binning, comparative biology and taxonomic classification.</title>
        <authorList>
            <person name="Goeker M."/>
        </authorList>
    </citation>
    <scope>NUCLEOTIDE SEQUENCE [LARGE SCALE GENOMIC DNA]</scope>
    <source>
        <strain evidence="3 4">DSM 12121</strain>
    </source>
</reference>
<dbReference type="AlphaFoldDB" id="A0A4R6EEL5"/>
<dbReference type="EMBL" id="SNVV01000003">
    <property type="protein sequence ID" value="TDN55929.1"/>
    <property type="molecule type" value="Genomic_DNA"/>
</dbReference>
<organism evidence="3 4">
    <name type="scientific">Azoarcus indigens</name>
    <dbReference type="NCBI Taxonomy" id="29545"/>
    <lineage>
        <taxon>Bacteria</taxon>
        <taxon>Pseudomonadati</taxon>
        <taxon>Pseudomonadota</taxon>
        <taxon>Betaproteobacteria</taxon>
        <taxon>Rhodocyclales</taxon>
        <taxon>Zoogloeaceae</taxon>
        <taxon>Azoarcus</taxon>
    </lineage>
</organism>
<evidence type="ECO:0000259" key="2">
    <source>
        <dbReference type="Pfam" id="PF01814"/>
    </source>
</evidence>
<dbReference type="Pfam" id="PF01814">
    <property type="entry name" value="Hemerythrin"/>
    <property type="match status" value="1"/>
</dbReference>
<evidence type="ECO:0000256" key="1">
    <source>
        <dbReference type="SAM" id="MobiDB-lite"/>
    </source>
</evidence>
<dbReference type="RefSeq" id="WP_133589243.1">
    <property type="nucleotide sequence ID" value="NZ_SNVV01000003.1"/>
</dbReference>
<feature type="region of interest" description="Disordered" evidence="1">
    <location>
        <begin position="167"/>
        <end position="195"/>
    </location>
</feature>
<sequence length="195" mass="21435">MKQTRSPDALELLQAQHRDLRSLFAAAREKADTVAIGVSPSAPARGDFALRETLPALRRRLIHYCRLESEVFYPALAEVCDDPAVGQARAEHEINCKLLEQAEGLVTVDQGVDGGEDRDGCYRDAFDKLAERLGQHMDQVEKVIFPLARKSRLDLVALGERMGTLKADKEEAPGASRAADGRLDIGTGEDRNPDL</sequence>
<gene>
    <name evidence="3" type="ORF">C7389_103267</name>
</gene>
<accession>A0A4R6EEL5</accession>
<feature type="domain" description="Hemerythrin-like" evidence="2">
    <location>
        <begin position="9"/>
        <end position="148"/>
    </location>
</feature>
<evidence type="ECO:0000313" key="4">
    <source>
        <dbReference type="Proteomes" id="UP000295129"/>
    </source>
</evidence>
<keyword evidence="4" id="KW-1185">Reference proteome</keyword>
<dbReference type="Gene3D" id="1.20.120.520">
    <property type="entry name" value="nmb1532 protein domain like"/>
    <property type="match status" value="1"/>
</dbReference>
<evidence type="ECO:0000313" key="3">
    <source>
        <dbReference type="EMBL" id="TDN55929.1"/>
    </source>
</evidence>
<dbReference type="Proteomes" id="UP000295129">
    <property type="component" value="Unassembled WGS sequence"/>
</dbReference>
<comment type="caution">
    <text evidence="3">The sequence shown here is derived from an EMBL/GenBank/DDBJ whole genome shotgun (WGS) entry which is preliminary data.</text>
</comment>
<feature type="compositionally biased region" description="Basic and acidic residues" evidence="1">
    <location>
        <begin position="179"/>
        <end position="195"/>
    </location>
</feature>
<dbReference type="OrthoDB" id="9182454at2"/>